<dbReference type="OrthoDB" id="7698403at2759"/>
<keyword evidence="4" id="KW-1185">Reference proteome</keyword>
<feature type="compositionally biased region" description="Polar residues" evidence="1">
    <location>
        <begin position="45"/>
        <end position="54"/>
    </location>
</feature>
<name>A0A232EJS1_9HYME</name>
<evidence type="ECO:0000313" key="3">
    <source>
        <dbReference type="EMBL" id="OXU18572.1"/>
    </source>
</evidence>
<dbReference type="AlphaFoldDB" id="A0A232EJS1"/>
<feature type="region of interest" description="Disordered" evidence="1">
    <location>
        <begin position="32"/>
        <end position="58"/>
    </location>
</feature>
<feature type="compositionally biased region" description="Basic and acidic residues" evidence="1">
    <location>
        <begin position="32"/>
        <end position="44"/>
    </location>
</feature>
<gene>
    <name evidence="3" type="ORF">TSAR_007229</name>
</gene>
<protein>
    <recommendedName>
        <fullName evidence="2">Mutator-like transposase domain-containing protein</fullName>
    </recommendedName>
</protein>
<evidence type="ECO:0000259" key="2">
    <source>
        <dbReference type="Pfam" id="PF20700"/>
    </source>
</evidence>
<feature type="domain" description="Mutator-like transposase" evidence="2">
    <location>
        <begin position="92"/>
        <end position="191"/>
    </location>
</feature>
<dbReference type="Proteomes" id="UP000215335">
    <property type="component" value="Unassembled WGS sequence"/>
</dbReference>
<reference evidence="3 4" key="1">
    <citation type="journal article" date="2017" name="Curr. Biol.">
        <title>The Evolution of Venom by Co-option of Single-Copy Genes.</title>
        <authorList>
            <person name="Martinson E.O."/>
            <person name="Mrinalini"/>
            <person name="Kelkar Y.D."/>
            <person name="Chang C.H."/>
            <person name="Werren J.H."/>
        </authorList>
    </citation>
    <scope>NUCLEOTIDE SEQUENCE [LARGE SCALE GENOMIC DNA]</scope>
    <source>
        <strain evidence="3 4">Alberta</strain>
        <tissue evidence="3">Whole body</tissue>
    </source>
</reference>
<comment type="caution">
    <text evidence="3">The sequence shown here is derived from an EMBL/GenBank/DDBJ whole genome shotgun (WGS) entry which is preliminary data.</text>
</comment>
<organism evidence="3 4">
    <name type="scientific">Trichomalopsis sarcophagae</name>
    <dbReference type="NCBI Taxonomy" id="543379"/>
    <lineage>
        <taxon>Eukaryota</taxon>
        <taxon>Metazoa</taxon>
        <taxon>Ecdysozoa</taxon>
        <taxon>Arthropoda</taxon>
        <taxon>Hexapoda</taxon>
        <taxon>Insecta</taxon>
        <taxon>Pterygota</taxon>
        <taxon>Neoptera</taxon>
        <taxon>Endopterygota</taxon>
        <taxon>Hymenoptera</taxon>
        <taxon>Apocrita</taxon>
        <taxon>Proctotrupomorpha</taxon>
        <taxon>Chalcidoidea</taxon>
        <taxon>Pteromalidae</taxon>
        <taxon>Pteromalinae</taxon>
        <taxon>Trichomalopsis</taxon>
    </lineage>
</organism>
<evidence type="ECO:0000256" key="1">
    <source>
        <dbReference type="SAM" id="MobiDB-lite"/>
    </source>
</evidence>
<dbReference type="Pfam" id="PF20700">
    <property type="entry name" value="Mutator"/>
    <property type="match status" value="1"/>
</dbReference>
<evidence type="ECO:0000313" key="4">
    <source>
        <dbReference type="Proteomes" id="UP000215335"/>
    </source>
</evidence>
<dbReference type="EMBL" id="NNAY01003961">
    <property type="protein sequence ID" value="OXU18572.1"/>
    <property type="molecule type" value="Genomic_DNA"/>
</dbReference>
<dbReference type="InterPro" id="IPR049012">
    <property type="entry name" value="Mutator_transp_dom"/>
</dbReference>
<sequence>MCDKPQNKFFWKGKRVTEKVYNARVRLASAEKNYETQSRLEESKGQSGEQSNLENGKKEPKLEGRIIVQIKTLATQMDCRKCNQTLSLRDITIQCQHCLCTTGVATDKKNRVTKQGKRIQRYGVNIAGTMATLNTGTGNTHLNKFLSSFKIPIFHPNAYKTHKKEVGIAAEEMARDACTEATLLERELTIKNVTEIQKLFCIVINLFRIKLCVLRIISTDTSCFLPFRPENLQSNFIFPSICDIDHAKVTNVSEDIIVRIAATYDMGWPRGTGREYDSLSGPAALIGYFSKKVLSQMTHI</sequence>
<accession>A0A232EJS1</accession>
<proteinExistence type="predicted"/>